<name>A0A0R2F4G0_9LACO</name>
<dbReference type="STRING" id="1423730.FC75_GL001545"/>
<evidence type="ECO:0000313" key="2">
    <source>
        <dbReference type="Proteomes" id="UP000050865"/>
    </source>
</evidence>
<dbReference type="PATRIC" id="fig|1423730.4.peg.1620"/>
<dbReference type="Proteomes" id="UP000050865">
    <property type="component" value="Unassembled WGS sequence"/>
</dbReference>
<comment type="caution">
    <text evidence="1">The sequence shown here is derived from an EMBL/GenBank/DDBJ whole genome shotgun (WGS) entry which is preliminary data.</text>
</comment>
<reference evidence="1 2" key="1">
    <citation type="journal article" date="2015" name="Genome Announc.">
        <title>Expanding the biotechnology potential of lactobacilli through comparative genomics of 213 strains and associated genera.</title>
        <authorList>
            <person name="Sun Z."/>
            <person name="Harris H.M."/>
            <person name="McCann A."/>
            <person name="Guo C."/>
            <person name="Argimon S."/>
            <person name="Zhang W."/>
            <person name="Yang X."/>
            <person name="Jeffery I.B."/>
            <person name="Cooney J.C."/>
            <person name="Kagawa T.F."/>
            <person name="Liu W."/>
            <person name="Song Y."/>
            <person name="Salvetti E."/>
            <person name="Wrobel A."/>
            <person name="Rasinkangas P."/>
            <person name="Parkhill J."/>
            <person name="Rea M.C."/>
            <person name="O'Sullivan O."/>
            <person name="Ritari J."/>
            <person name="Douillard F.P."/>
            <person name="Paul Ross R."/>
            <person name="Yang R."/>
            <person name="Briner A.E."/>
            <person name="Felis G.E."/>
            <person name="de Vos W.M."/>
            <person name="Barrangou R."/>
            <person name="Klaenhammer T.R."/>
            <person name="Caufield P.W."/>
            <person name="Cui Y."/>
            <person name="Zhang H."/>
            <person name="O'Toole P.W."/>
        </authorList>
    </citation>
    <scope>NUCLEOTIDE SEQUENCE [LARGE SCALE GENOMIC DNA]</scope>
    <source>
        <strain evidence="1 2">DSM 22697</strain>
    </source>
</reference>
<dbReference type="AlphaFoldDB" id="A0A0R2F4G0"/>
<sequence>MSFMELNQKHVVAAQLETIKYPKIIAHTENGSSLTIETNEKQRDDPAFWQAISAILKAHLWVPVSTRLHQLTDSDWLMPDPA</sequence>
<evidence type="ECO:0000313" key="1">
    <source>
        <dbReference type="EMBL" id="KRN23345.1"/>
    </source>
</evidence>
<gene>
    <name evidence="1" type="ORF">FC75_GL001545</name>
</gene>
<dbReference type="EMBL" id="AYZJ01000028">
    <property type="protein sequence ID" value="KRN23345.1"/>
    <property type="molecule type" value="Genomic_DNA"/>
</dbReference>
<accession>A0A0R2F4G0</accession>
<keyword evidence="2" id="KW-1185">Reference proteome</keyword>
<protein>
    <submittedName>
        <fullName evidence="1">Uncharacterized protein</fullName>
    </submittedName>
</protein>
<organism evidence="1 2">
    <name type="scientific">Lacticaseibacillus camelliae DSM 22697 = JCM 13995</name>
    <dbReference type="NCBI Taxonomy" id="1423730"/>
    <lineage>
        <taxon>Bacteria</taxon>
        <taxon>Bacillati</taxon>
        <taxon>Bacillota</taxon>
        <taxon>Bacilli</taxon>
        <taxon>Lactobacillales</taxon>
        <taxon>Lactobacillaceae</taxon>
        <taxon>Lacticaseibacillus</taxon>
    </lineage>
</organism>
<proteinExistence type="predicted"/>